<gene>
    <name evidence="3" type="ORF">V1264_004248</name>
</gene>
<dbReference type="InterPro" id="IPR051192">
    <property type="entry name" value="Sprouty_domain"/>
</dbReference>
<evidence type="ECO:0000313" key="3">
    <source>
        <dbReference type="EMBL" id="KAK7097239.1"/>
    </source>
</evidence>
<evidence type="ECO:0000256" key="2">
    <source>
        <dbReference type="SAM" id="MobiDB-lite"/>
    </source>
</evidence>
<evidence type="ECO:0000313" key="4">
    <source>
        <dbReference type="Proteomes" id="UP001374579"/>
    </source>
</evidence>
<feature type="compositionally biased region" description="Polar residues" evidence="2">
    <location>
        <begin position="1"/>
        <end position="22"/>
    </location>
</feature>
<dbReference type="GO" id="GO:0040037">
    <property type="term" value="P:negative regulation of fibroblast growth factor receptor signaling pathway"/>
    <property type="evidence" value="ECO:0007669"/>
    <property type="project" value="TreeGrafter"/>
</dbReference>
<reference evidence="3 4" key="1">
    <citation type="submission" date="2024-02" db="EMBL/GenBank/DDBJ databases">
        <title>Chromosome-scale genome assembly of the rough periwinkle Littorina saxatilis.</title>
        <authorList>
            <person name="De Jode A."/>
            <person name="Faria R."/>
            <person name="Formenti G."/>
            <person name="Sims Y."/>
            <person name="Smith T.P."/>
            <person name="Tracey A."/>
            <person name="Wood J.M.D."/>
            <person name="Zagrodzka Z.B."/>
            <person name="Johannesson K."/>
            <person name="Butlin R.K."/>
            <person name="Leder E.H."/>
        </authorList>
    </citation>
    <scope>NUCLEOTIDE SEQUENCE [LARGE SCALE GENOMIC DNA]</scope>
    <source>
        <strain evidence="3">Snail1</strain>
        <tissue evidence="3">Muscle</tissue>
    </source>
</reference>
<proteinExistence type="inferred from homology"/>
<keyword evidence="4" id="KW-1185">Reference proteome</keyword>
<sequence length="304" mass="31351">MPLSSWDPTTHHQQPMRTSSIRTLPPPDVSPSQQQAIVTLAQVRCGPRAINEYVDSPRTLPILPLKSTHIGLSSSSLPPSPAPVHAVSLPCRTNTRPTNGGGVVGGSTVSSGNGGGGGSAVISTQPSKSPPLKDDAAGGGGGGGGGAGGERGAGPGDGHSSIMCSKCGQCRCAACSEPRELPAKWCCGNRYEVSPALAVEVCTCFCCVQAVFYHCGAEEENACYDNPCACGGSKCCSRWTCVAAAAMLLPCLLCYWPMRGCLAATTACYNCCRKKGCQCSKRPCESKTNSQTRRLLVESDSSSA</sequence>
<organism evidence="3 4">
    <name type="scientific">Littorina saxatilis</name>
    <dbReference type="NCBI Taxonomy" id="31220"/>
    <lineage>
        <taxon>Eukaryota</taxon>
        <taxon>Metazoa</taxon>
        <taxon>Spiralia</taxon>
        <taxon>Lophotrochozoa</taxon>
        <taxon>Mollusca</taxon>
        <taxon>Gastropoda</taxon>
        <taxon>Caenogastropoda</taxon>
        <taxon>Littorinimorpha</taxon>
        <taxon>Littorinoidea</taxon>
        <taxon>Littorinidae</taxon>
        <taxon>Littorina</taxon>
    </lineage>
</organism>
<dbReference type="Proteomes" id="UP001374579">
    <property type="component" value="Unassembled WGS sequence"/>
</dbReference>
<dbReference type="GO" id="GO:0016020">
    <property type="term" value="C:membrane"/>
    <property type="evidence" value="ECO:0007669"/>
    <property type="project" value="InterPro"/>
</dbReference>
<evidence type="ECO:0000256" key="1">
    <source>
        <dbReference type="ARBA" id="ARBA00010964"/>
    </source>
</evidence>
<feature type="region of interest" description="Disordered" evidence="2">
    <location>
        <begin position="1"/>
        <end position="32"/>
    </location>
</feature>
<comment type="similarity">
    <text evidence="1">Belongs to the sprouty family.</text>
</comment>
<feature type="compositionally biased region" description="Gly residues" evidence="2">
    <location>
        <begin position="137"/>
        <end position="154"/>
    </location>
</feature>
<dbReference type="GO" id="GO:0048513">
    <property type="term" value="P:animal organ development"/>
    <property type="evidence" value="ECO:0007669"/>
    <property type="project" value="TreeGrafter"/>
</dbReference>
<feature type="region of interest" description="Disordered" evidence="2">
    <location>
        <begin position="94"/>
        <end position="154"/>
    </location>
</feature>
<dbReference type="AlphaFoldDB" id="A0AAN9B3P1"/>
<dbReference type="GO" id="GO:0046580">
    <property type="term" value="P:negative regulation of Ras protein signal transduction"/>
    <property type="evidence" value="ECO:0007669"/>
    <property type="project" value="TreeGrafter"/>
</dbReference>
<name>A0AAN9B3P1_9CAEN</name>
<accession>A0AAN9B3P1</accession>
<dbReference type="PANTHER" id="PTHR12365:SF7">
    <property type="entry name" value="PROTEIN SPROUTY"/>
    <property type="match status" value="1"/>
</dbReference>
<protein>
    <recommendedName>
        <fullName evidence="5">Sprouty</fullName>
    </recommendedName>
</protein>
<dbReference type="EMBL" id="JBAMIC010000013">
    <property type="protein sequence ID" value="KAK7097239.1"/>
    <property type="molecule type" value="Genomic_DNA"/>
</dbReference>
<evidence type="ECO:0008006" key="5">
    <source>
        <dbReference type="Google" id="ProtNLM"/>
    </source>
</evidence>
<dbReference type="PANTHER" id="PTHR12365">
    <property type="entry name" value="SPROUTY"/>
    <property type="match status" value="1"/>
</dbReference>
<dbReference type="PROSITE" id="PS51227">
    <property type="entry name" value="SPR"/>
    <property type="match status" value="1"/>
</dbReference>
<dbReference type="Pfam" id="PF05210">
    <property type="entry name" value="Sprouty"/>
    <property type="match status" value="1"/>
</dbReference>
<dbReference type="InterPro" id="IPR007875">
    <property type="entry name" value="Sprouty"/>
</dbReference>
<comment type="caution">
    <text evidence="3">The sequence shown here is derived from an EMBL/GenBank/DDBJ whole genome shotgun (WGS) entry which is preliminary data.</text>
</comment>
<dbReference type="GO" id="GO:0005829">
    <property type="term" value="C:cytosol"/>
    <property type="evidence" value="ECO:0007669"/>
    <property type="project" value="TreeGrafter"/>
</dbReference>